<dbReference type="Proteomes" id="UP000234789">
    <property type="component" value="Unassembled WGS sequence"/>
</dbReference>
<proteinExistence type="predicted"/>
<reference evidence="2 3" key="1">
    <citation type="submission" date="2017-05" db="EMBL/GenBank/DDBJ databases">
        <title>Functional genome analysis of Paenibacillus pasadenensis strain R16: insights on endophytic life style and antifungal activity.</title>
        <authorList>
            <person name="Passera A."/>
            <person name="Marcolungo L."/>
            <person name="Casati P."/>
            <person name="Brasca M."/>
            <person name="Quaglino F."/>
            <person name="Delledonne M."/>
        </authorList>
    </citation>
    <scope>NUCLEOTIDE SEQUENCE [LARGE SCALE GENOMIC DNA]</scope>
    <source>
        <strain evidence="2 3">R16</strain>
    </source>
</reference>
<comment type="caution">
    <text evidence="2">The sequence shown here is derived from an EMBL/GenBank/DDBJ whole genome shotgun (WGS) entry which is preliminary data.</text>
</comment>
<gene>
    <name evidence="2" type="ORF">B8V81_3499</name>
</gene>
<evidence type="ECO:0000313" key="3">
    <source>
        <dbReference type="Proteomes" id="UP000234789"/>
    </source>
</evidence>
<protein>
    <submittedName>
        <fullName evidence="2">Uncharacterized protein</fullName>
    </submittedName>
</protein>
<accession>A0A2N5N3Z1</accession>
<organism evidence="2 3">
    <name type="scientific">Paenibacillus pasadenensis</name>
    <dbReference type="NCBI Taxonomy" id="217090"/>
    <lineage>
        <taxon>Bacteria</taxon>
        <taxon>Bacillati</taxon>
        <taxon>Bacillota</taxon>
        <taxon>Bacilli</taxon>
        <taxon>Bacillales</taxon>
        <taxon>Paenibacillaceae</taxon>
        <taxon>Paenibacillus</taxon>
    </lineage>
</organism>
<sequence>MRMVVDQQHPHRVVPFGSIHRPSSSMFMASASRQTAGA</sequence>
<evidence type="ECO:0000313" key="2">
    <source>
        <dbReference type="EMBL" id="PLT45068.1"/>
    </source>
</evidence>
<evidence type="ECO:0000256" key="1">
    <source>
        <dbReference type="SAM" id="MobiDB-lite"/>
    </source>
</evidence>
<dbReference type="EMBL" id="NFEZ01000004">
    <property type="protein sequence ID" value="PLT45068.1"/>
    <property type="molecule type" value="Genomic_DNA"/>
</dbReference>
<name>A0A2N5N3Z1_9BACL</name>
<dbReference type="AlphaFoldDB" id="A0A2N5N3Z1"/>
<feature type="region of interest" description="Disordered" evidence="1">
    <location>
        <begin position="1"/>
        <end position="20"/>
    </location>
</feature>
<keyword evidence="3" id="KW-1185">Reference proteome</keyword>